<dbReference type="GO" id="GO:0045944">
    <property type="term" value="P:positive regulation of transcription by RNA polymerase II"/>
    <property type="evidence" value="ECO:0007669"/>
    <property type="project" value="TreeGrafter"/>
</dbReference>
<dbReference type="SUPFAM" id="SSF57850">
    <property type="entry name" value="RING/U-box"/>
    <property type="match status" value="1"/>
</dbReference>
<evidence type="ECO:0000259" key="9">
    <source>
        <dbReference type="PROSITE" id="PS50089"/>
    </source>
</evidence>
<evidence type="ECO:0000256" key="3">
    <source>
        <dbReference type="ARBA" id="ARBA00022723"/>
    </source>
</evidence>
<feature type="region of interest" description="Disordered" evidence="8">
    <location>
        <begin position="1"/>
        <end position="22"/>
    </location>
</feature>
<dbReference type="PANTHER" id="PTHR12983">
    <property type="entry name" value="RING FINGER 10 FAMILY MEMBER"/>
    <property type="match status" value="1"/>
</dbReference>
<dbReference type="InParanoid" id="D2V1P1"/>
<protein>
    <submittedName>
        <fullName evidence="10">RING finger domain-containing protein</fullName>
    </submittedName>
</protein>
<dbReference type="GO" id="GO:0000976">
    <property type="term" value="F:transcription cis-regulatory region binding"/>
    <property type="evidence" value="ECO:0007669"/>
    <property type="project" value="TreeGrafter"/>
</dbReference>
<evidence type="ECO:0000256" key="4">
    <source>
        <dbReference type="ARBA" id="ARBA00022771"/>
    </source>
</evidence>
<dbReference type="Pfam" id="PF13923">
    <property type="entry name" value="zf-C3HC4_2"/>
    <property type="match status" value="1"/>
</dbReference>
<dbReference type="GeneID" id="8855198"/>
<feature type="compositionally biased region" description="Low complexity" evidence="8">
    <location>
        <begin position="150"/>
        <end position="166"/>
    </location>
</feature>
<dbReference type="FunCoup" id="D2V1P1">
    <property type="interactions" value="272"/>
</dbReference>
<keyword evidence="11" id="KW-1185">Reference proteome</keyword>
<dbReference type="KEGG" id="ngr:NAEGRDRAFT_56808"/>
<feature type="compositionally biased region" description="Basic and acidic residues" evidence="8">
    <location>
        <begin position="628"/>
        <end position="644"/>
    </location>
</feature>
<evidence type="ECO:0000256" key="8">
    <source>
        <dbReference type="SAM" id="MobiDB-lite"/>
    </source>
</evidence>
<feature type="compositionally biased region" description="Polar residues" evidence="8">
    <location>
        <begin position="645"/>
        <end position="658"/>
    </location>
</feature>
<name>D2V1P1_NAEGR</name>
<gene>
    <name evidence="10" type="ORF">NAEGRDRAFT_56808</name>
</gene>
<dbReference type="EMBL" id="GG738848">
    <property type="protein sequence ID" value="EFC49196.1"/>
    <property type="molecule type" value="Genomic_DNA"/>
</dbReference>
<feature type="compositionally biased region" description="Low complexity" evidence="8">
    <location>
        <begin position="665"/>
        <end position="679"/>
    </location>
</feature>
<keyword evidence="5" id="KW-0862">Zinc</keyword>
<evidence type="ECO:0000313" key="11">
    <source>
        <dbReference type="Proteomes" id="UP000006671"/>
    </source>
</evidence>
<dbReference type="RefSeq" id="XP_002681940.1">
    <property type="nucleotide sequence ID" value="XM_002681894.1"/>
</dbReference>
<dbReference type="InterPro" id="IPR013083">
    <property type="entry name" value="Znf_RING/FYVE/PHD"/>
</dbReference>
<evidence type="ECO:0000256" key="1">
    <source>
        <dbReference type="ARBA" id="ARBA00004496"/>
    </source>
</evidence>
<comment type="subcellular location">
    <subcellularLocation>
        <location evidence="1">Cytoplasm</location>
    </subcellularLocation>
</comment>
<feature type="compositionally biased region" description="Basic residues" evidence="8">
    <location>
        <begin position="167"/>
        <end position="183"/>
    </location>
</feature>
<dbReference type="VEuPathDB" id="AmoebaDB:NAEGRDRAFT_56808"/>
<dbReference type="SMART" id="SM00184">
    <property type="entry name" value="RING"/>
    <property type="match status" value="1"/>
</dbReference>
<dbReference type="OMA" id="KEKNYWN"/>
<dbReference type="Gene3D" id="3.30.40.10">
    <property type="entry name" value="Zinc/RING finger domain, C3HC4 (zinc finger)"/>
    <property type="match status" value="1"/>
</dbReference>
<feature type="region of interest" description="Disordered" evidence="8">
    <location>
        <begin position="68"/>
        <end position="125"/>
    </location>
</feature>
<dbReference type="PROSITE" id="PS00518">
    <property type="entry name" value="ZF_RING_1"/>
    <property type="match status" value="1"/>
</dbReference>
<dbReference type="GO" id="GO:0008270">
    <property type="term" value="F:zinc ion binding"/>
    <property type="evidence" value="ECO:0007669"/>
    <property type="project" value="UniProtKB-KW"/>
</dbReference>
<keyword evidence="7" id="KW-0175">Coiled coil</keyword>
<evidence type="ECO:0000313" key="10">
    <source>
        <dbReference type="EMBL" id="EFC49196.1"/>
    </source>
</evidence>
<accession>D2V1P1</accession>
<dbReference type="InterPro" id="IPR017907">
    <property type="entry name" value="Znf_RING_CS"/>
</dbReference>
<feature type="region of interest" description="Disordered" evidence="8">
    <location>
        <begin position="146"/>
        <end position="184"/>
    </location>
</feature>
<keyword evidence="2" id="KW-0963">Cytoplasm</keyword>
<keyword evidence="3" id="KW-0479">Metal-binding</keyword>
<evidence type="ECO:0000256" key="7">
    <source>
        <dbReference type="SAM" id="Coils"/>
    </source>
</evidence>
<organism evidence="11">
    <name type="scientific">Naegleria gruberi</name>
    <name type="common">Amoeba</name>
    <dbReference type="NCBI Taxonomy" id="5762"/>
    <lineage>
        <taxon>Eukaryota</taxon>
        <taxon>Discoba</taxon>
        <taxon>Heterolobosea</taxon>
        <taxon>Tetramitia</taxon>
        <taxon>Eutetramitia</taxon>
        <taxon>Vahlkampfiidae</taxon>
        <taxon>Naegleria</taxon>
    </lineage>
</organism>
<dbReference type="CDD" id="cd16536">
    <property type="entry name" value="RING-HC_RNF10"/>
    <property type="match status" value="1"/>
</dbReference>
<dbReference type="STRING" id="5762.D2V1P1"/>
<feature type="region of interest" description="Disordered" evidence="8">
    <location>
        <begin position="429"/>
        <end position="448"/>
    </location>
</feature>
<dbReference type="Proteomes" id="UP000006671">
    <property type="component" value="Unassembled WGS sequence"/>
</dbReference>
<dbReference type="InterPro" id="IPR001841">
    <property type="entry name" value="Znf_RING"/>
</dbReference>
<proteinExistence type="predicted"/>
<dbReference type="PROSITE" id="PS50089">
    <property type="entry name" value="ZF_RING_2"/>
    <property type="match status" value="1"/>
</dbReference>
<evidence type="ECO:0000256" key="6">
    <source>
        <dbReference type="PROSITE-ProRule" id="PRU00175"/>
    </source>
</evidence>
<dbReference type="OrthoDB" id="302966at2759"/>
<feature type="compositionally biased region" description="Polar residues" evidence="8">
    <location>
        <begin position="434"/>
        <end position="448"/>
    </location>
</feature>
<feature type="compositionally biased region" description="Basic residues" evidence="8">
    <location>
        <begin position="81"/>
        <end position="90"/>
    </location>
</feature>
<dbReference type="GO" id="GO:0005737">
    <property type="term" value="C:cytoplasm"/>
    <property type="evidence" value="ECO:0007669"/>
    <property type="project" value="UniProtKB-SubCell"/>
</dbReference>
<dbReference type="InterPro" id="IPR039739">
    <property type="entry name" value="MAG2/RNF10"/>
</dbReference>
<evidence type="ECO:0000256" key="2">
    <source>
        <dbReference type="ARBA" id="ARBA00022490"/>
    </source>
</evidence>
<dbReference type="PANTHER" id="PTHR12983:SF9">
    <property type="entry name" value="E3 UBIQUITIN-PROTEIN LIGASE RNF10"/>
    <property type="match status" value="1"/>
</dbReference>
<sequence length="693" mass="80993">MSQTSQAAATDELNPHIQLDNQNKVVVEEETCLDHHHDDVNIEESLESTIEHYHDEIEENEVVADNDDHHQQHSDLNQQKNKNRKNKPKKVFPASQFFIANQSKSNEEANLVETNDDHDEEEYFHSEEPELAYHYKGHSFIVNKTAYKPNSNSGNGSSSSNTNNKNNKSKKQHHHNHSHHHKYNNYYQRPKTKEEFVLANFHFVLRPLSQSNTNFINQQFHITEYNNGKFDADTLVDWDTIELVIQQTHDENQECPICLDTFKAPKMTKCGHVFCYPCILRHVALGETNYRKCPLCNESVYIDALRSVRVEYRKKYKENDKMNLVLLKRDKKLIIPDLVSELNTTKEGVQSKDLPTIYPVDGDSESAKFSRFNVTYDISQILEKELADLDNSLKTSESAAESEFIVLAKDQVLQRKKDWLEWTKTHLAKGKPTQPKNKSSQKPEVSQATEKKEVEDYWYYQSSDCQMIFLHPLCSKMLIHEFQDYSNFPTNLNDCPILEIETVELNEELRRRYPVLKHVPCGCYISLVEIDMRNIVSKETINTFIKDIKHRKYRRDEKVRMRIREEQEEKKNEEKRKEEERLARERLIQELHISNFPELISTPPPVNSDFHFPTTLKTVTPVQQQQQPEKKQKKPNDWSKRKQQIDITQSVASSSVQLQGDWAKKTNTNTTTKNVSTSSGKKDDFPSIKSKKK</sequence>
<keyword evidence="4 6" id="KW-0863">Zinc-finger</keyword>
<reference evidence="10 11" key="1">
    <citation type="journal article" date="2010" name="Cell">
        <title>The genome of Naegleria gruberi illuminates early eukaryotic versatility.</title>
        <authorList>
            <person name="Fritz-Laylin L.K."/>
            <person name="Prochnik S.E."/>
            <person name="Ginger M.L."/>
            <person name="Dacks J.B."/>
            <person name="Carpenter M.L."/>
            <person name="Field M.C."/>
            <person name="Kuo A."/>
            <person name="Paredez A."/>
            <person name="Chapman J."/>
            <person name="Pham J."/>
            <person name="Shu S."/>
            <person name="Neupane R."/>
            <person name="Cipriano M."/>
            <person name="Mancuso J."/>
            <person name="Tu H."/>
            <person name="Salamov A."/>
            <person name="Lindquist E."/>
            <person name="Shapiro H."/>
            <person name="Lucas S."/>
            <person name="Grigoriev I.V."/>
            <person name="Cande W.Z."/>
            <person name="Fulton C."/>
            <person name="Rokhsar D.S."/>
            <person name="Dawson S.C."/>
        </authorList>
    </citation>
    <scope>NUCLEOTIDE SEQUENCE [LARGE SCALE GENOMIC DNA]</scope>
    <source>
        <strain evidence="10 11">NEG-M</strain>
    </source>
</reference>
<feature type="domain" description="RING-type" evidence="9">
    <location>
        <begin position="255"/>
        <end position="297"/>
    </location>
</feature>
<feature type="region of interest" description="Disordered" evidence="8">
    <location>
        <begin position="619"/>
        <end position="693"/>
    </location>
</feature>
<evidence type="ECO:0000256" key="5">
    <source>
        <dbReference type="ARBA" id="ARBA00022833"/>
    </source>
</evidence>
<feature type="coiled-coil region" evidence="7">
    <location>
        <begin position="556"/>
        <end position="590"/>
    </location>
</feature>
<dbReference type="eggNOG" id="KOG2164">
    <property type="taxonomic scope" value="Eukaryota"/>
</dbReference>
<dbReference type="AlphaFoldDB" id="D2V1P1"/>